<dbReference type="AlphaFoldDB" id="A0A1B0ZYQ5"/>
<sequence length="75" mass="8343">MAYASNAQTRAPFNPLGLIAGFFRAIGNGLVHLAESNHRVNRARTLMALSDEELAKRGLKRDDVVKHVFSDIMYV</sequence>
<protein>
    <recommendedName>
        <fullName evidence="3">DUF1127 domain-containing protein</fullName>
    </recommendedName>
</protein>
<evidence type="ECO:0000313" key="2">
    <source>
        <dbReference type="Proteomes" id="UP000013243"/>
    </source>
</evidence>
<dbReference type="RefSeq" id="WP_005615377.1">
    <property type="nucleotide sequence ID" value="NZ_CP015230.1"/>
</dbReference>
<dbReference type="Proteomes" id="UP000013243">
    <property type="component" value="Chromosome"/>
</dbReference>
<evidence type="ECO:0008006" key="3">
    <source>
        <dbReference type="Google" id="ProtNLM"/>
    </source>
</evidence>
<dbReference type="GeneID" id="28248503"/>
<reference evidence="1 2" key="1">
    <citation type="journal article" date="2016" name="ISME J.">
        <title>Global occurrence and heterogeneity of the Roseobacter-clade species Ruegeria mobilis.</title>
        <authorList>
            <person name="Sonnenschein E."/>
            <person name="Gram L."/>
        </authorList>
    </citation>
    <scope>NUCLEOTIDE SEQUENCE [LARGE SCALE GENOMIC DNA]</scope>
    <source>
        <strain evidence="1 2">F1926</strain>
    </source>
</reference>
<dbReference type="OrthoDB" id="7867799at2"/>
<dbReference type="KEGG" id="rmb:K529_001685"/>
<dbReference type="STRING" id="1265309.K529_001685"/>
<gene>
    <name evidence="1" type="ORF">K529_001685</name>
</gene>
<proteinExistence type="predicted"/>
<name>A0A1B0ZYQ5_9RHOB</name>
<accession>A0A1B0ZYQ5</accession>
<dbReference type="EMBL" id="CP015230">
    <property type="protein sequence ID" value="ANP39464.1"/>
    <property type="molecule type" value="Genomic_DNA"/>
</dbReference>
<organism evidence="1 2">
    <name type="scientific">Tritonibacter mobilis F1926</name>
    <dbReference type="NCBI Taxonomy" id="1265309"/>
    <lineage>
        <taxon>Bacteria</taxon>
        <taxon>Pseudomonadati</taxon>
        <taxon>Pseudomonadota</taxon>
        <taxon>Alphaproteobacteria</taxon>
        <taxon>Rhodobacterales</taxon>
        <taxon>Paracoccaceae</taxon>
        <taxon>Tritonibacter</taxon>
    </lineage>
</organism>
<evidence type="ECO:0000313" key="1">
    <source>
        <dbReference type="EMBL" id="ANP39464.1"/>
    </source>
</evidence>